<feature type="domain" description="Terminase large subunit ribonuclease H-like" evidence="2">
    <location>
        <begin position="377"/>
        <end position="492"/>
    </location>
</feature>
<dbReference type="EMBL" id="OK258138">
    <property type="protein sequence ID" value="UGL61158.1"/>
    <property type="molecule type" value="Genomic_DNA"/>
</dbReference>
<dbReference type="InterPro" id="IPR054762">
    <property type="entry name" value="Gp19_RNaseH-like"/>
</dbReference>
<dbReference type="InterPro" id="IPR047987">
    <property type="entry name" value="Gp19-like_virus"/>
</dbReference>
<feature type="region of interest" description="Disordered" evidence="1">
    <location>
        <begin position="573"/>
        <end position="603"/>
    </location>
</feature>
<dbReference type="Gene3D" id="3.40.50.300">
    <property type="entry name" value="P-loop containing nucleotide triphosphate hydrolases"/>
    <property type="match status" value="1"/>
</dbReference>
<organism evidence="3 4">
    <name type="scientific">Xanthomonas phage MUD8-T1</name>
    <dbReference type="NCBI Taxonomy" id="2886033"/>
    <lineage>
        <taxon>Viruses</taxon>
        <taxon>Duplodnaviria</taxon>
        <taxon>Heunggongvirae</taxon>
        <taxon>Uroviricota</taxon>
        <taxon>Caudoviricetes</taxon>
        <taxon>Autographivirales</taxon>
        <taxon>Autonotataviridae</taxon>
        <taxon>Gujervirinae</taxon>
        <taxon>Pradovirus</taxon>
        <taxon>Pradovirus MUD8T1</taxon>
    </lineage>
</organism>
<evidence type="ECO:0000313" key="4">
    <source>
        <dbReference type="Proteomes" id="UP000828597"/>
    </source>
</evidence>
<sequence length="603" mass="66818">MRESAEAADIRRKKLELLQNHYRHFATFMRDIMKVLGFEPTWMQYDIANYMQYGPHLAMVQAQRGEAKSTIAAIYAVFCLIHDPTHRVLIVSAGGTQASEIATLIQRIILTVPTLECIRPDKNAGDRTSVDAFDVHHSLKGIDKSPSVACIGVTGNLPGKRADLLIADDVESNKNSRTAANRELLLTITLEFSAICTGKPGTPGRILYLGTPQTGDSIYNTLPGRGYDVRIWPGRYPTPAQREHYGPHLAPSIVQRLEADPMLAFGGGPMGDEGQCTDELLAGEQKHQSELRQRGPSSYQLNYMLNTRLMDALRFPLKTENLIVIPGGGDRFPLTITRGLSNAHQRSFQSSGYGFVMMMPHDMSTETAPVQGVHMQIDPAGGGANGDETAFAVTAFLNSTVYVLAVGAVPGGYDGDGLLELRRIAVKYKPNVISIEKNMGYGAFAKVFLPVLREDRGTEKGYKGDIREEFVTGNKEARIIGTLEPVMARGSLVMLESVVEMDHEYTQRYASSGKRQVYSLFHQMAKITQQKGSIAHDDRLDALEGSVRHWVAQLALDQNKAIAKQQQREFQDWINDPTGMKAATRKSPLQRGRPSLLDRYKRR</sequence>
<evidence type="ECO:0000313" key="3">
    <source>
        <dbReference type="EMBL" id="UGL61158.1"/>
    </source>
</evidence>
<proteinExistence type="predicted"/>
<dbReference type="Pfam" id="PF22530">
    <property type="entry name" value="Terminase-T7_RNaseH-like"/>
    <property type="match status" value="1"/>
</dbReference>
<dbReference type="InterPro" id="IPR027417">
    <property type="entry name" value="P-loop_NTPase"/>
</dbReference>
<dbReference type="Proteomes" id="UP000828597">
    <property type="component" value="Segment"/>
</dbReference>
<reference evidence="3 4" key="1">
    <citation type="submission" date="2021-09" db="EMBL/GenBank/DDBJ databases">
        <authorList>
            <person name="Bringhurst R.M."/>
        </authorList>
    </citation>
    <scope>NUCLEOTIDE SEQUENCE [LARGE SCALE GENOMIC DNA]</scope>
</reference>
<dbReference type="NCBIfam" id="NF033889">
    <property type="entry name" value="termin_lrg_T7"/>
    <property type="match status" value="1"/>
</dbReference>
<keyword evidence="4" id="KW-1185">Reference proteome</keyword>
<evidence type="ECO:0000259" key="2">
    <source>
        <dbReference type="Pfam" id="PF22530"/>
    </source>
</evidence>
<evidence type="ECO:0000256" key="1">
    <source>
        <dbReference type="SAM" id="MobiDB-lite"/>
    </source>
</evidence>
<protein>
    <submittedName>
        <fullName evidence="3">Terminase large subunit</fullName>
    </submittedName>
</protein>
<accession>A0AAE9C902</accession>
<name>A0AAE9C902_9CAUD</name>